<comment type="caution">
    <text evidence="2">The sequence shown here is derived from an EMBL/GenBank/DDBJ whole genome shotgun (WGS) entry which is preliminary data.</text>
</comment>
<organism evidence="2">
    <name type="scientific">Cladocopium goreaui</name>
    <dbReference type="NCBI Taxonomy" id="2562237"/>
    <lineage>
        <taxon>Eukaryota</taxon>
        <taxon>Sar</taxon>
        <taxon>Alveolata</taxon>
        <taxon>Dinophyceae</taxon>
        <taxon>Suessiales</taxon>
        <taxon>Symbiodiniaceae</taxon>
        <taxon>Cladocopium</taxon>
    </lineage>
</organism>
<reference evidence="3 4" key="2">
    <citation type="submission" date="2024-05" db="EMBL/GenBank/DDBJ databases">
        <authorList>
            <person name="Chen Y."/>
            <person name="Shah S."/>
            <person name="Dougan E. K."/>
            <person name="Thang M."/>
            <person name="Chan C."/>
        </authorList>
    </citation>
    <scope>NUCLEOTIDE SEQUENCE [LARGE SCALE GENOMIC DNA]</scope>
</reference>
<dbReference type="EMBL" id="CAMXCT030000278">
    <property type="protein sequence ID" value="CAL4763864.1"/>
    <property type="molecule type" value="Genomic_DNA"/>
</dbReference>
<evidence type="ECO:0000313" key="4">
    <source>
        <dbReference type="Proteomes" id="UP001152797"/>
    </source>
</evidence>
<name>A0A9P1FJS4_9DINO</name>
<evidence type="ECO:0000256" key="1">
    <source>
        <dbReference type="SAM" id="SignalP"/>
    </source>
</evidence>
<gene>
    <name evidence="2" type="ORF">C1SCF055_LOCUS4761</name>
</gene>
<proteinExistence type="predicted"/>
<dbReference type="Proteomes" id="UP001152797">
    <property type="component" value="Unassembled WGS sequence"/>
</dbReference>
<feature type="chain" id="PRO_5043271949" evidence="1">
    <location>
        <begin position="23"/>
        <end position="299"/>
    </location>
</feature>
<dbReference type="AlphaFoldDB" id="A0A9P1FJS4"/>
<evidence type="ECO:0000313" key="2">
    <source>
        <dbReference type="EMBL" id="CAI3976552.1"/>
    </source>
</evidence>
<feature type="signal peptide" evidence="1">
    <location>
        <begin position="1"/>
        <end position="22"/>
    </location>
</feature>
<keyword evidence="4" id="KW-1185">Reference proteome</keyword>
<dbReference type="EMBL" id="CAMXCT020000278">
    <property type="protein sequence ID" value="CAL1129927.1"/>
    <property type="molecule type" value="Genomic_DNA"/>
</dbReference>
<accession>A0A9P1FJS4</accession>
<sequence>MGAPVAIATLVTLLFAVPGLDWSSPGDHLECFSGQMEVTKAEWAAGRSAMPFDVELSSEMDLLTPSGFANALFYACNLKPGSGHMTAPVCSTFVFMSRGSTLRSRTRPLGRSDSQAVRDGNVLAARAFILCLVCAAKFVWWLLEQPGSSCMELHPLFQHMLKMLTIHKLGINMSDFGAPTTKRTLLYSSHREVENLLEYKVEPQLQDREMVVSYTNHKGERRIHGGRDLKGSQAYPKQFGSALCKVRTQFLSKHRRAAKQKLREARKSTKQLDVRPRINKAWVTGADLQSVFDFLSAQP</sequence>
<dbReference type="EMBL" id="CAMXCT010000278">
    <property type="protein sequence ID" value="CAI3976552.1"/>
    <property type="molecule type" value="Genomic_DNA"/>
</dbReference>
<protein>
    <submittedName>
        <fullName evidence="3">Rhamnose biosynthetic enzyme 1</fullName>
    </submittedName>
</protein>
<reference evidence="2" key="1">
    <citation type="submission" date="2022-10" db="EMBL/GenBank/DDBJ databases">
        <authorList>
            <person name="Chen Y."/>
            <person name="Dougan E. K."/>
            <person name="Chan C."/>
            <person name="Rhodes N."/>
            <person name="Thang M."/>
        </authorList>
    </citation>
    <scope>NUCLEOTIDE SEQUENCE</scope>
</reference>
<keyword evidence="1" id="KW-0732">Signal</keyword>
<evidence type="ECO:0000313" key="3">
    <source>
        <dbReference type="EMBL" id="CAL4763864.1"/>
    </source>
</evidence>
<dbReference type="OrthoDB" id="406512at2759"/>